<comment type="caution">
    <text evidence="2">The sequence shown here is derived from an EMBL/GenBank/DDBJ whole genome shotgun (WGS) entry which is preliminary data.</text>
</comment>
<reference evidence="2 3" key="1">
    <citation type="journal article" date="2015" name="Genome Announc.">
        <title>Expanding the biotechnology potential of lactobacilli through comparative genomics of 213 strains and associated genera.</title>
        <authorList>
            <person name="Sun Z."/>
            <person name="Harris H.M."/>
            <person name="McCann A."/>
            <person name="Guo C."/>
            <person name="Argimon S."/>
            <person name="Zhang W."/>
            <person name="Yang X."/>
            <person name="Jeffery I.B."/>
            <person name="Cooney J.C."/>
            <person name="Kagawa T.F."/>
            <person name="Liu W."/>
            <person name="Song Y."/>
            <person name="Salvetti E."/>
            <person name="Wrobel A."/>
            <person name="Rasinkangas P."/>
            <person name="Parkhill J."/>
            <person name="Rea M.C."/>
            <person name="O'Sullivan O."/>
            <person name="Ritari J."/>
            <person name="Douillard F.P."/>
            <person name="Paul Ross R."/>
            <person name="Yang R."/>
            <person name="Briner A.E."/>
            <person name="Felis G.E."/>
            <person name="de Vos W.M."/>
            <person name="Barrangou R."/>
            <person name="Klaenhammer T.R."/>
            <person name="Caufield P.W."/>
            <person name="Cui Y."/>
            <person name="Zhang H."/>
            <person name="O'Toole P.W."/>
        </authorList>
    </citation>
    <scope>NUCLEOTIDE SEQUENCE [LARGE SCALE GENOMIC DNA]</scope>
    <source>
        <strain evidence="2 3">DSM 19117</strain>
    </source>
</reference>
<dbReference type="InterPro" id="IPR011257">
    <property type="entry name" value="DNA_glycosylase"/>
</dbReference>
<keyword evidence="3" id="KW-1185">Reference proteome</keyword>
<dbReference type="AlphaFoldDB" id="A0A0R1JPD8"/>
<dbReference type="SUPFAM" id="SSF48150">
    <property type="entry name" value="DNA-glycosylase"/>
    <property type="match status" value="1"/>
</dbReference>
<dbReference type="Pfam" id="PF03352">
    <property type="entry name" value="Adenine_glyco"/>
    <property type="match status" value="1"/>
</dbReference>
<dbReference type="GO" id="GO:0006284">
    <property type="term" value="P:base-excision repair"/>
    <property type="evidence" value="ECO:0007669"/>
    <property type="project" value="InterPro"/>
</dbReference>
<gene>
    <name evidence="2" type="ORF">FD30_GL000917</name>
</gene>
<keyword evidence="1" id="KW-0862">Zinc</keyword>
<organism evidence="2 3">
    <name type="scientific">Levilactobacillus namurensis DSM 19117</name>
    <dbReference type="NCBI Taxonomy" id="1423773"/>
    <lineage>
        <taxon>Bacteria</taxon>
        <taxon>Bacillati</taxon>
        <taxon>Bacillota</taxon>
        <taxon>Bacilli</taxon>
        <taxon>Lactobacillales</taxon>
        <taxon>Lactobacillaceae</taxon>
        <taxon>Levilactobacillus</taxon>
    </lineage>
</organism>
<dbReference type="Gene3D" id="1.10.340.30">
    <property type="entry name" value="Hypothetical protein, domain 2"/>
    <property type="match status" value="1"/>
</dbReference>
<dbReference type="EMBL" id="AZDT01000064">
    <property type="protein sequence ID" value="KRK72971.1"/>
    <property type="molecule type" value="Genomic_DNA"/>
</dbReference>
<dbReference type="GO" id="GO:0046872">
    <property type="term" value="F:metal ion binding"/>
    <property type="evidence" value="ECO:0007669"/>
    <property type="project" value="UniProtKB-KW"/>
</dbReference>
<sequence length="190" mass="21101">MKGGNQMTIAADDGRDWQTDGVQEYHAYFGTPTHDDHILFELMTVGVFQVGLSWQAAASKLPVFRRVFVGMAIPRVAQLDLEADVDRIAGDAQMIGNVRKIRATIQNARAIQQIQAEFGSFATYLWSFVHGTPLLLPVVTRDEIVNQSTIGSAVARDLKRRECKFVGPVVTHMFLKAAGILRDEILDQTD</sequence>
<protein>
    <submittedName>
        <fullName evidence="2">3-methyladenine DNA glycosylase</fullName>
    </submittedName>
</protein>
<dbReference type="PATRIC" id="fig|1423773.3.peg.945"/>
<evidence type="ECO:0000313" key="2">
    <source>
        <dbReference type="EMBL" id="KRK72971.1"/>
    </source>
</evidence>
<evidence type="ECO:0000256" key="1">
    <source>
        <dbReference type="PIRSR" id="PIRSR605019-1"/>
    </source>
</evidence>
<proteinExistence type="predicted"/>
<feature type="binding site" evidence="1">
    <location>
        <position position="26"/>
    </location>
    <ligand>
        <name>Zn(2+)</name>
        <dbReference type="ChEBI" id="CHEBI:29105"/>
    </ligand>
</feature>
<evidence type="ECO:0000313" key="3">
    <source>
        <dbReference type="Proteomes" id="UP000051162"/>
    </source>
</evidence>
<keyword evidence="1" id="KW-0479">Metal-binding</keyword>
<dbReference type="PANTHER" id="PTHR30037:SF4">
    <property type="entry name" value="DNA-3-METHYLADENINE GLYCOSYLASE I"/>
    <property type="match status" value="1"/>
</dbReference>
<name>A0A0R1JPD8_9LACO</name>
<dbReference type="InterPro" id="IPR005019">
    <property type="entry name" value="Adenine_glyco"/>
</dbReference>
<dbReference type="Proteomes" id="UP000051162">
    <property type="component" value="Unassembled WGS sequence"/>
</dbReference>
<dbReference type="GO" id="GO:0008725">
    <property type="term" value="F:DNA-3-methyladenine glycosylase activity"/>
    <property type="evidence" value="ECO:0007669"/>
    <property type="project" value="InterPro"/>
</dbReference>
<dbReference type="PANTHER" id="PTHR30037">
    <property type="entry name" value="DNA-3-METHYLADENINE GLYCOSYLASE 1"/>
    <property type="match status" value="1"/>
</dbReference>
<accession>A0A0R1JPD8</accession>
<dbReference type="STRING" id="1423773.FD30_GL000917"/>
<dbReference type="InterPro" id="IPR052891">
    <property type="entry name" value="DNA-3mA_glycosylase"/>
</dbReference>